<comment type="catalytic activity">
    <reaction evidence="7">
        <text>ATP + H2O = ADP + phosphate + H(+)</text>
        <dbReference type="Rhea" id="RHEA:13065"/>
        <dbReference type="ChEBI" id="CHEBI:15377"/>
        <dbReference type="ChEBI" id="CHEBI:15378"/>
        <dbReference type="ChEBI" id="CHEBI:30616"/>
        <dbReference type="ChEBI" id="CHEBI:43474"/>
        <dbReference type="ChEBI" id="CHEBI:456216"/>
        <dbReference type="EC" id="3.6.4.13"/>
    </reaction>
</comment>
<sequence>MKLKKARGRLVPGKQEVQVQGKWKALNLEPSLFSNEGLEGLVCVEELSDYTLISAGKTVRDRASLHGERMEQDDETTARKNRRKASKFELKEPVESAVEEKLNTKERKGGKQSKKKKKRNVATDEQTEFDEDDARAIQSKNGGKINKKKRKKCDAEDQVESDDEDKNKKKRKYGGTADQRKRKDRGAHEAAEEGSTVTQQPSRNDGKKKMKRSIVKSQTAQAGGHWSQVAQQETAADVSAWKDLFIPRPVLKALSTMGFAKPTHIQSLSLPAAIRDRLDILAAAETGSGKTLCFEIPLIHTVLQWRKEADRRRQKEQEPEENRDATAVDLPPEDEAPEQQEDEEDVPREHDETVASEDAEGSKGEARRSQQPLLGLVLTPTRELAFQVKHHIDALAQFTGIRTAIVVGGMSAQKQRRMLSRRPELVIATPGRMWEMIRESHAHLQNLKELRCLVIDEADRMVEKGHFAELENILEMLSTTHSNVKRQTLVFSATLTLVHSLPPRLNAKKNKKK</sequence>
<proteinExistence type="inferred from homology"/>
<feature type="short sequence motif" description="Q motif" evidence="5">
    <location>
        <begin position="239"/>
        <end position="267"/>
    </location>
</feature>
<evidence type="ECO:0000256" key="3">
    <source>
        <dbReference type="ARBA" id="ARBA00022806"/>
    </source>
</evidence>
<dbReference type="Gene3D" id="3.40.50.300">
    <property type="entry name" value="P-loop containing nucleotide triphosphate hydrolases"/>
    <property type="match status" value="1"/>
</dbReference>
<feature type="compositionally biased region" description="Acidic residues" evidence="8">
    <location>
        <begin position="331"/>
        <end position="346"/>
    </location>
</feature>
<comment type="domain">
    <text evidence="7">The Q motif is unique to and characteristic of the DEAD box family of RNA helicases and controls ATP binding and hydrolysis.</text>
</comment>
<dbReference type="GO" id="GO:0005524">
    <property type="term" value="F:ATP binding"/>
    <property type="evidence" value="ECO:0007669"/>
    <property type="project" value="UniProtKB-UniRule"/>
</dbReference>
<dbReference type="OrthoDB" id="4310724at2759"/>
<evidence type="ECO:0000256" key="8">
    <source>
        <dbReference type="SAM" id="MobiDB-lite"/>
    </source>
</evidence>
<feature type="compositionally biased region" description="Basic and acidic residues" evidence="8">
    <location>
        <begin position="178"/>
        <end position="191"/>
    </location>
</feature>
<evidence type="ECO:0000259" key="10">
    <source>
        <dbReference type="PROSITE" id="PS51195"/>
    </source>
</evidence>
<dbReference type="PROSITE" id="PS51195">
    <property type="entry name" value="Q_MOTIF"/>
    <property type="match status" value="1"/>
</dbReference>
<dbReference type="Proteomes" id="UP000316079">
    <property type="component" value="Unassembled WGS sequence"/>
</dbReference>
<dbReference type="SUPFAM" id="SSF52540">
    <property type="entry name" value="P-loop containing nucleoside triphosphate hydrolases"/>
    <property type="match status" value="1"/>
</dbReference>
<feature type="compositionally biased region" description="Basic and acidic residues" evidence="8">
    <location>
        <begin position="86"/>
        <end position="109"/>
    </location>
</feature>
<name>A0A553MUD8_9TELE</name>
<keyword evidence="2 6" id="KW-0378">Hydrolase</keyword>
<dbReference type="InterPro" id="IPR011545">
    <property type="entry name" value="DEAD/DEAH_box_helicase_dom"/>
</dbReference>
<gene>
    <name evidence="11" type="ORF">DNTS_005471</name>
</gene>
<evidence type="ECO:0000259" key="9">
    <source>
        <dbReference type="PROSITE" id="PS51192"/>
    </source>
</evidence>
<dbReference type="GO" id="GO:0016787">
    <property type="term" value="F:hydrolase activity"/>
    <property type="evidence" value="ECO:0007669"/>
    <property type="project" value="UniProtKB-KW"/>
</dbReference>
<evidence type="ECO:0000256" key="1">
    <source>
        <dbReference type="ARBA" id="ARBA00022741"/>
    </source>
</evidence>
<feature type="compositionally biased region" description="Basic residues" evidence="8">
    <location>
        <begin position="110"/>
        <end position="120"/>
    </location>
</feature>
<keyword evidence="1 6" id="KW-0547">Nucleotide-binding</keyword>
<comment type="caution">
    <text evidence="11">The sequence shown here is derived from an EMBL/GenBank/DDBJ whole genome shotgun (WGS) entry which is preliminary data.</text>
</comment>
<dbReference type="EC" id="3.6.4.13" evidence="7"/>
<evidence type="ECO:0000256" key="2">
    <source>
        <dbReference type="ARBA" id="ARBA00022801"/>
    </source>
</evidence>
<dbReference type="SMART" id="SM00487">
    <property type="entry name" value="DEXDc"/>
    <property type="match status" value="1"/>
</dbReference>
<feature type="region of interest" description="Disordered" evidence="8">
    <location>
        <begin position="310"/>
        <end position="371"/>
    </location>
</feature>
<dbReference type="EMBL" id="SRMA01027259">
    <property type="protein sequence ID" value="TRY56801.1"/>
    <property type="molecule type" value="Genomic_DNA"/>
</dbReference>
<evidence type="ECO:0000313" key="12">
    <source>
        <dbReference type="Proteomes" id="UP000316079"/>
    </source>
</evidence>
<feature type="domain" description="Helicase ATP-binding" evidence="9">
    <location>
        <begin position="271"/>
        <end position="513"/>
    </location>
</feature>
<protein>
    <recommendedName>
        <fullName evidence="7">ATP-dependent RNA helicase</fullName>
        <ecNumber evidence="7">3.6.4.13</ecNumber>
    </recommendedName>
</protein>
<accession>A0A553MUD8</accession>
<feature type="compositionally biased region" description="Basic and acidic residues" evidence="8">
    <location>
        <begin position="58"/>
        <end position="70"/>
    </location>
</feature>
<dbReference type="AlphaFoldDB" id="A0A553MUD8"/>
<dbReference type="CDD" id="cd17946">
    <property type="entry name" value="DEADc_DDX24"/>
    <property type="match status" value="1"/>
</dbReference>
<dbReference type="GO" id="GO:0003724">
    <property type="term" value="F:RNA helicase activity"/>
    <property type="evidence" value="ECO:0007669"/>
    <property type="project" value="UniProtKB-EC"/>
</dbReference>
<keyword evidence="12" id="KW-1185">Reference proteome</keyword>
<dbReference type="PANTHER" id="PTHR24031">
    <property type="entry name" value="RNA HELICASE"/>
    <property type="match status" value="1"/>
</dbReference>
<feature type="non-terminal residue" evidence="11">
    <location>
        <position position="513"/>
    </location>
</feature>
<dbReference type="PROSITE" id="PS51192">
    <property type="entry name" value="HELICASE_ATP_BIND_1"/>
    <property type="match status" value="1"/>
</dbReference>
<organism evidence="11 12">
    <name type="scientific">Danionella cerebrum</name>
    <dbReference type="NCBI Taxonomy" id="2873325"/>
    <lineage>
        <taxon>Eukaryota</taxon>
        <taxon>Metazoa</taxon>
        <taxon>Chordata</taxon>
        <taxon>Craniata</taxon>
        <taxon>Vertebrata</taxon>
        <taxon>Euteleostomi</taxon>
        <taxon>Actinopterygii</taxon>
        <taxon>Neopterygii</taxon>
        <taxon>Teleostei</taxon>
        <taxon>Ostariophysi</taxon>
        <taxon>Cypriniformes</taxon>
        <taxon>Danionidae</taxon>
        <taxon>Danioninae</taxon>
        <taxon>Danionella</taxon>
    </lineage>
</organism>
<evidence type="ECO:0000256" key="6">
    <source>
        <dbReference type="RuleBase" id="RU000492"/>
    </source>
</evidence>
<keyword evidence="3 6" id="KW-0347">Helicase</keyword>
<dbReference type="PROSITE" id="PS00039">
    <property type="entry name" value="DEAD_ATP_HELICASE"/>
    <property type="match status" value="1"/>
</dbReference>
<comment type="similarity">
    <text evidence="6">Belongs to the DEAD box helicase family.</text>
</comment>
<dbReference type="GO" id="GO:0003723">
    <property type="term" value="F:RNA binding"/>
    <property type="evidence" value="ECO:0007669"/>
    <property type="project" value="UniProtKB-UniRule"/>
</dbReference>
<dbReference type="InterPro" id="IPR027417">
    <property type="entry name" value="P-loop_NTPase"/>
</dbReference>
<dbReference type="InterPro" id="IPR014014">
    <property type="entry name" value="RNA_helicase_DEAD_Q_motif"/>
</dbReference>
<keyword evidence="7" id="KW-0694">RNA-binding</keyword>
<feature type="compositionally biased region" description="Basic and acidic residues" evidence="8">
    <location>
        <begin position="310"/>
        <end position="326"/>
    </location>
</feature>
<comment type="function">
    <text evidence="7">RNA helicase.</text>
</comment>
<dbReference type="InterPro" id="IPR000629">
    <property type="entry name" value="RNA-helicase_DEAD-box_CS"/>
</dbReference>
<evidence type="ECO:0000313" key="11">
    <source>
        <dbReference type="EMBL" id="TRY56801.1"/>
    </source>
</evidence>
<feature type="domain" description="DEAD-box RNA helicase Q" evidence="10">
    <location>
        <begin position="239"/>
        <end position="267"/>
    </location>
</feature>
<feature type="region of interest" description="Disordered" evidence="8">
    <location>
        <begin position="56"/>
        <end position="226"/>
    </location>
</feature>
<dbReference type="InterPro" id="IPR014001">
    <property type="entry name" value="Helicase_ATP-bd"/>
</dbReference>
<evidence type="ECO:0000256" key="7">
    <source>
        <dbReference type="RuleBase" id="RU365068"/>
    </source>
</evidence>
<dbReference type="Pfam" id="PF00270">
    <property type="entry name" value="DEAD"/>
    <property type="match status" value="1"/>
</dbReference>
<evidence type="ECO:0000256" key="4">
    <source>
        <dbReference type="ARBA" id="ARBA00022840"/>
    </source>
</evidence>
<reference evidence="11 12" key="1">
    <citation type="journal article" date="2019" name="Sci. Data">
        <title>Hybrid genome assembly and annotation of Danionella translucida.</title>
        <authorList>
            <person name="Kadobianskyi M."/>
            <person name="Schulze L."/>
            <person name="Schuelke M."/>
            <person name="Judkewitz B."/>
        </authorList>
    </citation>
    <scope>NUCLEOTIDE SEQUENCE [LARGE SCALE GENOMIC DNA]</scope>
    <source>
        <strain evidence="11 12">Bolton</strain>
    </source>
</reference>
<keyword evidence="4 6" id="KW-0067">ATP-binding</keyword>
<evidence type="ECO:0000256" key="5">
    <source>
        <dbReference type="PROSITE-ProRule" id="PRU00552"/>
    </source>
</evidence>
<dbReference type="STRING" id="623744.A0A553MUD8"/>